<dbReference type="EMBL" id="CACQ02005679">
    <property type="protein sequence ID" value="CCF42844.1"/>
    <property type="molecule type" value="Genomic_DNA"/>
</dbReference>
<gene>
    <name evidence="1" type="ORF">CH063_00450</name>
</gene>
<feature type="non-terminal residue" evidence="1">
    <location>
        <position position="70"/>
    </location>
</feature>
<organism evidence="1 2">
    <name type="scientific">Colletotrichum higginsianum (strain IMI 349063)</name>
    <name type="common">Crucifer anthracnose fungus</name>
    <dbReference type="NCBI Taxonomy" id="759273"/>
    <lineage>
        <taxon>Eukaryota</taxon>
        <taxon>Fungi</taxon>
        <taxon>Dikarya</taxon>
        <taxon>Ascomycota</taxon>
        <taxon>Pezizomycotina</taxon>
        <taxon>Sordariomycetes</taxon>
        <taxon>Hypocreomycetidae</taxon>
        <taxon>Glomerellales</taxon>
        <taxon>Glomerellaceae</taxon>
        <taxon>Colletotrichum</taxon>
        <taxon>Colletotrichum destructivum species complex</taxon>
    </lineage>
</organism>
<evidence type="ECO:0000313" key="2">
    <source>
        <dbReference type="Proteomes" id="UP000007174"/>
    </source>
</evidence>
<protein>
    <submittedName>
        <fullName evidence="1">Uncharacterized protein</fullName>
    </submittedName>
</protein>
<name>H1VRI8_COLHI</name>
<dbReference type="HOGENOM" id="CLU_2764696_0_0_1"/>
<evidence type="ECO:0000313" key="1">
    <source>
        <dbReference type="EMBL" id="CCF42844.1"/>
    </source>
</evidence>
<reference evidence="2" key="1">
    <citation type="journal article" date="2012" name="Nat. Genet.">
        <title>Lifestyle transitions in plant pathogenic Colletotrichum fungi deciphered by genome and transcriptome analyses.</title>
        <authorList>
            <person name="O'Connell R.J."/>
            <person name="Thon M.R."/>
            <person name="Hacquard S."/>
            <person name="Amyotte S.G."/>
            <person name="Kleemann J."/>
            <person name="Torres M.F."/>
            <person name="Damm U."/>
            <person name="Buiate E.A."/>
            <person name="Epstein L."/>
            <person name="Alkan N."/>
            <person name="Altmueller J."/>
            <person name="Alvarado-Balderrama L."/>
            <person name="Bauser C.A."/>
            <person name="Becker C."/>
            <person name="Birren B.W."/>
            <person name="Chen Z."/>
            <person name="Choi J."/>
            <person name="Crouch J.A."/>
            <person name="Duvick J.P."/>
            <person name="Farman M.A."/>
            <person name="Gan P."/>
            <person name="Heiman D."/>
            <person name="Henrissat B."/>
            <person name="Howard R.J."/>
            <person name="Kabbage M."/>
            <person name="Koch C."/>
            <person name="Kracher B."/>
            <person name="Kubo Y."/>
            <person name="Law A.D."/>
            <person name="Lebrun M.-H."/>
            <person name="Lee Y.-H."/>
            <person name="Miyara I."/>
            <person name="Moore N."/>
            <person name="Neumann U."/>
            <person name="Nordstroem K."/>
            <person name="Panaccione D.G."/>
            <person name="Panstruga R."/>
            <person name="Place M."/>
            <person name="Proctor R.H."/>
            <person name="Prusky D."/>
            <person name="Rech G."/>
            <person name="Reinhardt R."/>
            <person name="Rollins J.A."/>
            <person name="Rounsley S."/>
            <person name="Schardl C.L."/>
            <person name="Schwartz D.C."/>
            <person name="Shenoy N."/>
            <person name="Shirasu K."/>
            <person name="Sikhakolli U.R."/>
            <person name="Stueber K."/>
            <person name="Sukno S.A."/>
            <person name="Sweigard J.A."/>
            <person name="Takano Y."/>
            <person name="Takahara H."/>
            <person name="Trail F."/>
            <person name="van der Does H.C."/>
            <person name="Voll L.M."/>
            <person name="Will I."/>
            <person name="Young S."/>
            <person name="Zeng Q."/>
            <person name="Zhang J."/>
            <person name="Zhou S."/>
            <person name="Dickman M.B."/>
            <person name="Schulze-Lefert P."/>
            <person name="Ver Loren van Themaat E."/>
            <person name="Ma L.-J."/>
            <person name="Vaillancourt L.J."/>
        </authorList>
    </citation>
    <scope>NUCLEOTIDE SEQUENCE [LARGE SCALE GENOMIC DNA]</scope>
    <source>
        <strain evidence="2">IMI 349063</strain>
    </source>
</reference>
<dbReference type="Proteomes" id="UP000007174">
    <property type="component" value="Unassembled WGS sequence"/>
</dbReference>
<sequence>STNDTKACLIPGKPVLLTLKPTTDLTLPQGESVSSTETELIQLGNTHRAKVRLGNLGTFLLLSGATCIPT</sequence>
<accession>H1VRI8</accession>
<proteinExistence type="predicted"/>
<dbReference type="AlphaFoldDB" id="H1VRI8"/>